<evidence type="ECO:0000256" key="13">
    <source>
        <dbReference type="SAM" id="MobiDB-lite"/>
    </source>
</evidence>
<feature type="transmembrane region" description="Helical" evidence="14">
    <location>
        <begin position="391"/>
        <end position="412"/>
    </location>
</feature>
<keyword evidence="5 14" id="KW-0812">Transmembrane</keyword>
<dbReference type="EMBL" id="JAFEKC020000013">
    <property type="protein sequence ID" value="KAK0511280.1"/>
    <property type="molecule type" value="Genomic_DNA"/>
</dbReference>
<evidence type="ECO:0000313" key="16">
    <source>
        <dbReference type="Proteomes" id="UP001166286"/>
    </source>
</evidence>
<gene>
    <name evidence="15" type="ORF">JMJ35_005853</name>
</gene>
<evidence type="ECO:0000256" key="9">
    <source>
        <dbReference type="ARBA" id="ARBA00023315"/>
    </source>
</evidence>
<feature type="transmembrane region" description="Helical" evidence="14">
    <location>
        <begin position="329"/>
        <end position="348"/>
    </location>
</feature>
<feature type="region of interest" description="Disordered" evidence="13">
    <location>
        <begin position="1"/>
        <end position="33"/>
    </location>
</feature>
<proteinExistence type="inferred from homology"/>
<feature type="transmembrane region" description="Helical" evidence="14">
    <location>
        <begin position="166"/>
        <end position="189"/>
    </location>
</feature>
<dbReference type="PANTHER" id="PTHR10408:SF7">
    <property type="entry name" value="DIACYLGLYCEROL O-ACYLTRANSFERASE 1"/>
    <property type="match status" value="1"/>
</dbReference>
<accession>A0AA39R043</accession>
<comment type="function">
    <text evidence="10">Sterol O-acyltransferase that catalyzes the formation of stery esters.</text>
</comment>
<keyword evidence="6 11" id="KW-0256">Endoplasmic reticulum</keyword>
<dbReference type="PANTHER" id="PTHR10408">
    <property type="entry name" value="STEROL O-ACYLTRANSFERASE"/>
    <property type="match status" value="1"/>
</dbReference>
<evidence type="ECO:0000313" key="15">
    <source>
        <dbReference type="EMBL" id="KAK0511280.1"/>
    </source>
</evidence>
<evidence type="ECO:0000256" key="5">
    <source>
        <dbReference type="ARBA" id="ARBA00022692"/>
    </source>
</evidence>
<comment type="subcellular location">
    <subcellularLocation>
        <location evidence="1 11">Endoplasmic reticulum membrane</location>
        <topology evidence="1 11">Multi-pass membrane protein</topology>
    </subcellularLocation>
</comment>
<comment type="caution">
    <text evidence="15">The sequence shown here is derived from an EMBL/GenBank/DDBJ whole genome shotgun (WGS) entry which is preliminary data.</text>
</comment>
<evidence type="ECO:0000256" key="12">
    <source>
        <dbReference type="PIRSR" id="PIRSR000439-1"/>
    </source>
</evidence>
<evidence type="ECO:0000256" key="10">
    <source>
        <dbReference type="ARBA" id="ARBA00023568"/>
    </source>
</evidence>
<sequence>MDYTHETTKNTNGTAIPDMTTTSNGSPTSPTTEKVARGRYRHLALVHRGHRTSCLSHDSENSPSFLGFRNLMVIVLIVMNLRLVIENFMKYGVLICIRCHDYRKQDLILGAILYVMTPCYLYVAYIIERAAKDQAMEALGKAKKNNENPQNGAQVVKSFQSTWRNIAWAHGINATLSLLVTSIVVYNYIHHPLIGTVSEVHAIIVWLKICSYAFTNRDLRHALLNPNHAEPLPDLYSICPYPRNITLRNLNYFWWAPTLVYQPVYPRTSRIRWLFVAKRIAECISLSIFIWLASAQYAAPLLHNSIFKMASFDVPSILERLMKLSTISLIIWLAGFFAVFHSSLNALAEVMMFDDREFYTEWWNSPSVGVYWREWNKPVYHFMRRHVHNPLMARGWSFNAASAWVFIFSGLLHELLVGVPTHNILGVAFIGMVVQIPMIYVTMPLEKMKGPNGQPLAALLYFFAWQAKYGSASKNSFR</sequence>
<keyword evidence="16" id="KW-1185">Reference proteome</keyword>
<feature type="active site" evidence="12">
    <location>
        <position position="413"/>
    </location>
</feature>
<feature type="transmembrane region" description="Helical" evidence="14">
    <location>
        <begin position="424"/>
        <end position="443"/>
    </location>
</feature>
<dbReference type="Proteomes" id="UP001166286">
    <property type="component" value="Unassembled WGS sequence"/>
</dbReference>
<dbReference type="Pfam" id="PF03062">
    <property type="entry name" value="MBOAT"/>
    <property type="match status" value="1"/>
</dbReference>
<feature type="transmembrane region" description="Helical" evidence="14">
    <location>
        <begin position="106"/>
        <end position="127"/>
    </location>
</feature>
<feature type="compositionally biased region" description="Low complexity" evidence="13">
    <location>
        <begin position="20"/>
        <end position="32"/>
    </location>
</feature>
<dbReference type="GO" id="GO:0004144">
    <property type="term" value="F:diacylglycerol O-acyltransferase activity"/>
    <property type="evidence" value="ECO:0007669"/>
    <property type="project" value="UniProtKB-ARBA"/>
</dbReference>
<evidence type="ECO:0000256" key="4">
    <source>
        <dbReference type="ARBA" id="ARBA00022679"/>
    </source>
</evidence>
<name>A0AA39R043_9LECA</name>
<organism evidence="15 16">
    <name type="scientific">Cladonia borealis</name>
    <dbReference type="NCBI Taxonomy" id="184061"/>
    <lineage>
        <taxon>Eukaryota</taxon>
        <taxon>Fungi</taxon>
        <taxon>Dikarya</taxon>
        <taxon>Ascomycota</taxon>
        <taxon>Pezizomycotina</taxon>
        <taxon>Lecanoromycetes</taxon>
        <taxon>OSLEUM clade</taxon>
        <taxon>Lecanoromycetidae</taxon>
        <taxon>Lecanorales</taxon>
        <taxon>Lecanorineae</taxon>
        <taxon>Cladoniaceae</taxon>
        <taxon>Cladonia</taxon>
    </lineage>
</organism>
<comment type="similarity">
    <text evidence="3 11">Belongs to the membrane-bound acyltransferase family. Sterol o-acyltransferase subfamily.</text>
</comment>
<dbReference type="PIRSF" id="PIRSF000439">
    <property type="entry name" value="Oat_ACAT_DAG_ARE"/>
    <property type="match status" value="1"/>
</dbReference>
<protein>
    <recommendedName>
        <fullName evidence="11">O-acyltransferase</fullName>
    </recommendedName>
</protein>
<evidence type="ECO:0000256" key="1">
    <source>
        <dbReference type="ARBA" id="ARBA00004477"/>
    </source>
</evidence>
<evidence type="ECO:0000256" key="6">
    <source>
        <dbReference type="ARBA" id="ARBA00022824"/>
    </source>
</evidence>
<evidence type="ECO:0000256" key="7">
    <source>
        <dbReference type="ARBA" id="ARBA00022989"/>
    </source>
</evidence>
<keyword evidence="4 11" id="KW-0808">Transferase</keyword>
<feature type="transmembrane region" description="Helical" evidence="14">
    <location>
        <begin position="66"/>
        <end position="85"/>
    </location>
</feature>
<evidence type="ECO:0000256" key="8">
    <source>
        <dbReference type="ARBA" id="ARBA00023136"/>
    </source>
</evidence>
<evidence type="ECO:0000256" key="2">
    <source>
        <dbReference type="ARBA" id="ARBA00005189"/>
    </source>
</evidence>
<evidence type="ECO:0000256" key="11">
    <source>
        <dbReference type="PIRNR" id="PIRNR000439"/>
    </source>
</evidence>
<dbReference type="InterPro" id="IPR014371">
    <property type="entry name" value="Oat_ACAT_DAG_ARE"/>
</dbReference>
<dbReference type="GO" id="GO:0005789">
    <property type="term" value="C:endoplasmic reticulum membrane"/>
    <property type="evidence" value="ECO:0007669"/>
    <property type="project" value="UniProtKB-SubCell"/>
</dbReference>
<feature type="transmembrane region" description="Helical" evidence="14">
    <location>
        <begin position="280"/>
        <end position="299"/>
    </location>
</feature>
<dbReference type="InterPro" id="IPR004299">
    <property type="entry name" value="MBOAT_fam"/>
</dbReference>
<evidence type="ECO:0000256" key="3">
    <source>
        <dbReference type="ARBA" id="ARBA00009010"/>
    </source>
</evidence>
<keyword evidence="7 14" id="KW-1133">Transmembrane helix</keyword>
<dbReference type="AlphaFoldDB" id="A0AA39R043"/>
<keyword evidence="8 11" id="KW-0472">Membrane</keyword>
<keyword evidence="9 11" id="KW-0012">Acyltransferase</keyword>
<reference evidence="15" key="1">
    <citation type="submission" date="2023-03" db="EMBL/GenBank/DDBJ databases">
        <title>Complete genome of Cladonia borealis.</title>
        <authorList>
            <person name="Park H."/>
        </authorList>
    </citation>
    <scope>NUCLEOTIDE SEQUENCE</scope>
    <source>
        <strain evidence="15">ANT050790</strain>
    </source>
</reference>
<dbReference type="GO" id="GO:0019432">
    <property type="term" value="P:triglyceride biosynthetic process"/>
    <property type="evidence" value="ECO:0007669"/>
    <property type="project" value="TreeGrafter"/>
</dbReference>
<comment type="pathway">
    <text evidence="2">Lipid metabolism.</text>
</comment>
<evidence type="ECO:0000256" key="14">
    <source>
        <dbReference type="SAM" id="Phobius"/>
    </source>
</evidence>